<keyword evidence="7" id="KW-1185">Reference proteome</keyword>
<evidence type="ECO:0000256" key="3">
    <source>
        <dbReference type="ARBA" id="ARBA00022827"/>
    </source>
</evidence>
<dbReference type="NCBIfam" id="NF006130">
    <property type="entry name" value="PRK08274.1"/>
    <property type="match status" value="1"/>
</dbReference>
<dbReference type="InterPro" id="IPR050315">
    <property type="entry name" value="FAD-oxidoreductase_2"/>
</dbReference>
<gene>
    <name evidence="6" type="primary">tcuA</name>
    <name evidence="6" type="ORF">D7I44_06190</name>
</gene>
<keyword evidence="2" id="KW-0285">Flavoprotein</keyword>
<dbReference type="InterPro" id="IPR036188">
    <property type="entry name" value="FAD/NAD-bd_sf"/>
</dbReference>
<dbReference type="PANTHER" id="PTHR43400:SF7">
    <property type="entry name" value="FAD-DEPENDENT OXIDOREDUCTASE 2 FAD BINDING DOMAIN-CONTAINING PROTEIN"/>
    <property type="match status" value="1"/>
</dbReference>
<dbReference type="NCBIfam" id="TIGR02485">
    <property type="entry name" value="CobZ_N-term"/>
    <property type="match status" value="1"/>
</dbReference>
<dbReference type="InterPro" id="IPR003953">
    <property type="entry name" value="FAD-dep_OxRdtase_2_FAD-bd"/>
</dbReference>
<protein>
    <submittedName>
        <fullName evidence="6">FAD-dependent tricarballylate dehydrogenase TcuA</fullName>
    </submittedName>
</protein>
<dbReference type="Proteomes" id="UP000275069">
    <property type="component" value="Chromosome"/>
</dbReference>
<dbReference type="InterPro" id="IPR027477">
    <property type="entry name" value="Succ_DH/fumarate_Rdtase_cat_sf"/>
</dbReference>
<keyword evidence="4" id="KW-0560">Oxidoreductase</keyword>
<sequence length="465" mass="50220">MQDRVWDVVVIGGGNAALVSAMSARDEGAQVLVLERSDRLFRGGNSRHTRNIRCVHGDGSDWNTGAYAQEELWKDLCSVGTGPSNPELAMLTVEASRSVPDWMVAHGARFQRPLAGTLHLGRTNTFFLGGGKALLNSYYRTAEARGIHVLYEARVTELEFQGTRCVALRVDRADGEQVIKARSFVMASGGFEANIDWLRRYWGDAALNYLIRGPRTNDGTVLAALLASGAATAGDERGFHSVAVDARSPRFDGGIATRVDSIPFGVVLNNRAERFYDEGEDIWPKRYAIWGRNIAMQPDQIAYAFWDSQVQGRFLPPMYGSFSAPTIAGVADQLGIDGTAAEATITAFNRCVSPDARERVDPAGLDGVSAAATPPKSNWALPIDTAPFYGIPLRPGITFTYLGVKVDASARVQRADGAPFDNVFAAGEIMSGNILSTGYMAGFGMTIGTVWGRIAGRKAARNGRD</sequence>
<dbReference type="InterPro" id="IPR012831">
    <property type="entry name" value="CobZ"/>
</dbReference>
<evidence type="ECO:0000256" key="1">
    <source>
        <dbReference type="ARBA" id="ARBA00001974"/>
    </source>
</evidence>
<feature type="domain" description="FAD-dependent oxidoreductase 2 FAD-binding" evidence="5">
    <location>
        <begin position="7"/>
        <end position="432"/>
    </location>
</feature>
<dbReference type="SUPFAM" id="SSF56425">
    <property type="entry name" value="Succinate dehydrogenase/fumarate reductase flavoprotein, catalytic domain"/>
    <property type="match status" value="1"/>
</dbReference>
<dbReference type="GO" id="GO:0033765">
    <property type="term" value="F:steroid dehydrogenase activity, acting on the CH-CH group of donors"/>
    <property type="evidence" value="ECO:0007669"/>
    <property type="project" value="UniProtKB-ARBA"/>
</dbReference>
<evidence type="ECO:0000313" key="7">
    <source>
        <dbReference type="Proteomes" id="UP000275069"/>
    </source>
</evidence>
<comment type="cofactor">
    <cofactor evidence="1">
        <name>FAD</name>
        <dbReference type="ChEBI" id="CHEBI:57692"/>
    </cofactor>
</comment>
<reference evidence="6 7" key="1">
    <citation type="submission" date="2018-09" db="EMBL/GenBank/DDBJ databases">
        <title>Genome sequencing of strain 2DFW10M-5.</title>
        <authorList>
            <person name="Heo J."/>
            <person name="Kim S.-J."/>
            <person name="Kwon S.-W."/>
        </authorList>
    </citation>
    <scope>NUCLEOTIDE SEQUENCE [LARGE SCALE GENOMIC DNA]</scope>
    <source>
        <strain evidence="6 7">2DFW10M-5</strain>
    </source>
</reference>
<organism evidence="6 7">
    <name type="scientific">Gryllotalpicola protaetiae</name>
    <dbReference type="NCBI Taxonomy" id="2419771"/>
    <lineage>
        <taxon>Bacteria</taxon>
        <taxon>Bacillati</taxon>
        <taxon>Actinomycetota</taxon>
        <taxon>Actinomycetes</taxon>
        <taxon>Micrococcales</taxon>
        <taxon>Microbacteriaceae</taxon>
        <taxon>Gryllotalpicola</taxon>
    </lineage>
</organism>
<accession>A0A387C3Y7</accession>
<dbReference type="Gene3D" id="3.50.50.60">
    <property type="entry name" value="FAD/NAD(P)-binding domain"/>
    <property type="match status" value="1"/>
</dbReference>
<dbReference type="SUPFAM" id="SSF51905">
    <property type="entry name" value="FAD/NAD(P)-binding domain"/>
    <property type="match status" value="1"/>
</dbReference>
<name>A0A387C3Y7_9MICO</name>
<keyword evidence="3" id="KW-0274">FAD</keyword>
<dbReference type="KEGG" id="gry:D7I44_06190"/>
<dbReference type="EMBL" id="CP032624">
    <property type="protein sequence ID" value="AYG05291.1"/>
    <property type="molecule type" value="Genomic_DNA"/>
</dbReference>
<dbReference type="PANTHER" id="PTHR43400">
    <property type="entry name" value="FUMARATE REDUCTASE"/>
    <property type="match status" value="1"/>
</dbReference>
<dbReference type="AlphaFoldDB" id="A0A387C3Y7"/>
<evidence type="ECO:0000256" key="4">
    <source>
        <dbReference type="ARBA" id="ARBA00023002"/>
    </source>
</evidence>
<evidence type="ECO:0000256" key="2">
    <source>
        <dbReference type="ARBA" id="ARBA00022630"/>
    </source>
</evidence>
<dbReference type="Gene3D" id="3.90.700.10">
    <property type="entry name" value="Succinate dehydrogenase/fumarate reductase flavoprotein, catalytic domain"/>
    <property type="match status" value="1"/>
</dbReference>
<dbReference type="OrthoDB" id="9813348at2"/>
<proteinExistence type="predicted"/>
<evidence type="ECO:0000313" key="6">
    <source>
        <dbReference type="EMBL" id="AYG05291.1"/>
    </source>
</evidence>
<evidence type="ECO:0000259" key="5">
    <source>
        <dbReference type="Pfam" id="PF00890"/>
    </source>
</evidence>
<dbReference type="Pfam" id="PF00890">
    <property type="entry name" value="FAD_binding_2"/>
    <property type="match status" value="1"/>
</dbReference>